<comment type="caution">
    <text evidence="1">The sequence shown here is derived from an EMBL/GenBank/DDBJ whole genome shotgun (WGS) entry which is preliminary data.</text>
</comment>
<dbReference type="PANTHER" id="PTHR46033">
    <property type="entry name" value="PROTEIN MAIN-LIKE 2"/>
    <property type="match status" value="1"/>
</dbReference>
<protein>
    <submittedName>
        <fullName evidence="1">Uncharacterized protein</fullName>
    </submittedName>
</protein>
<dbReference type="STRING" id="93759.A0A1R3IR50"/>
<sequence length="426" mass="46776">MRLFAGRYAVHTFADASFIQMCLWERFPACAPLHSIHTEGENYRAWAWYGYIGKESVLSHMDRATSFTARPYLEALHGFEDPDAYSNQPAALANFQQWVYRRELPALIEGDRYKTVERYLPYRVAIQFGFDQGVPPPPGRVGNVTACFASHTWGNMLSFPRIVIPPRTRACYYSNGWIAFYQNSIAEWREYSKHNSQLKSALTVKKVMANDIFLHMMIKKPFFPVVEDPVMVTDTDATPTVLPMTGPGVSSTISHVADVAAKNTFVFATITISTRYIALGSPTFGMTAASSDYTTFGTTAASAHHTTFSTTRSQLSPHCLLVCSVTAHGDTILPSDMTVTRGVTRSAVTFSTSSESASAFSLFASTSSTTVDFHGFQVKSQHATVTEVVTPCSVTAHGDTILPSAMTVTRGVTPDAVTFSTSSESM</sequence>
<name>A0A1R3IR50_9ROSI</name>
<proteinExistence type="predicted"/>
<dbReference type="GO" id="GO:0010073">
    <property type="term" value="P:meristem maintenance"/>
    <property type="evidence" value="ECO:0007669"/>
    <property type="project" value="InterPro"/>
</dbReference>
<dbReference type="InterPro" id="IPR044824">
    <property type="entry name" value="MAIN-like"/>
</dbReference>
<organism evidence="1 2">
    <name type="scientific">Corchorus olitorius</name>
    <dbReference type="NCBI Taxonomy" id="93759"/>
    <lineage>
        <taxon>Eukaryota</taxon>
        <taxon>Viridiplantae</taxon>
        <taxon>Streptophyta</taxon>
        <taxon>Embryophyta</taxon>
        <taxon>Tracheophyta</taxon>
        <taxon>Spermatophyta</taxon>
        <taxon>Magnoliopsida</taxon>
        <taxon>eudicotyledons</taxon>
        <taxon>Gunneridae</taxon>
        <taxon>Pentapetalae</taxon>
        <taxon>rosids</taxon>
        <taxon>malvids</taxon>
        <taxon>Malvales</taxon>
        <taxon>Malvaceae</taxon>
        <taxon>Grewioideae</taxon>
        <taxon>Apeibeae</taxon>
        <taxon>Corchorus</taxon>
    </lineage>
</organism>
<dbReference type="Proteomes" id="UP000187203">
    <property type="component" value="Unassembled WGS sequence"/>
</dbReference>
<dbReference type="PANTHER" id="PTHR46033:SF80">
    <property type="entry name" value="PROTEIN MAIN-LIKE 2-LIKE"/>
    <property type="match status" value="1"/>
</dbReference>
<evidence type="ECO:0000313" key="1">
    <source>
        <dbReference type="EMBL" id="OMO85041.1"/>
    </source>
</evidence>
<dbReference type="OrthoDB" id="10539709at2759"/>
<reference evidence="2" key="1">
    <citation type="submission" date="2013-09" db="EMBL/GenBank/DDBJ databases">
        <title>Corchorus olitorius genome sequencing.</title>
        <authorList>
            <person name="Alam M."/>
            <person name="Haque M.S."/>
            <person name="Islam M.S."/>
            <person name="Emdad E.M."/>
            <person name="Islam M.M."/>
            <person name="Ahmed B."/>
            <person name="Halim A."/>
            <person name="Hossen Q.M.M."/>
            <person name="Hossain M.Z."/>
            <person name="Ahmed R."/>
            <person name="Khan M.M."/>
            <person name="Islam R."/>
            <person name="Rashid M.M."/>
            <person name="Khan S.A."/>
            <person name="Rahman M.S."/>
            <person name="Alam M."/>
            <person name="Yahiya A.S."/>
            <person name="Khan M.S."/>
            <person name="Azam M.S."/>
            <person name="Haque T."/>
            <person name="Lashkar M.Z.H."/>
            <person name="Akhand A.I."/>
            <person name="Morshed G."/>
            <person name="Roy S."/>
            <person name="Uddin K.S."/>
            <person name="Rabeya T."/>
            <person name="Hossain A.S."/>
            <person name="Chowdhury A."/>
            <person name="Snigdha A.R."/>
            <person name="Mortoza M.S."/>
            <person name="Matin S.A."/>
            <person name="Hoque S.M.E."/>
            <person name="Islam M.K."/>
            <person name="Roy D.K."/>
            <person name="Haider R."/>
            <person name="Moosa M.M."/>
            <person name="Elias S.M."/>
            <person name="Hasan A.M."/>
            <person name="Jahan S."/>
            <person name="Shafiuddin M."/>
            <person name="Mahmood N."/>
            <person name="Shommy N.S."/>
        </authorList>
    </citation>
    <scope>NUCLEOTIDE SEQUENCE [LARGE SCALE GENOMIC DNA]</scope>
    <source>
        <strain evidence="2">cv. O-4</strain>
    </source>
</reference>
<gene>
    <name evidence="1" type="ORF">COLO4_21777</name>
</gene>
<evidence type="ECO:0000313" key="2">
    <source>
        <dbReference type="Proteomes" id="UP000187203"/>
    </source>
</evidence>
<dbReference type="EMBL" id="AWUE01017772">
    <property type="protein sequence ID" value="OMO85041.1"/>
    <property type="molecule type" value="Genomic_DNA"/>
</dbReference>
<dbReference type="AlphaFoldDB" id="A0A1R3IR50"/>
<accession>A0A1R3IR50</accession>
<keyword evidence="2" id="KW-1185">Reference proteome</keyword>